<protein>
    <submittedName>
        <fullName evidence="2">Uncharacterized protein</fullName>
    </submittedName>
</protein>
<evidence type="ECO:0000256" key="1">
    <source>
        <dbReference type="SAM" id="SignalP"/>
    </source>
</evidence>
<organism evidence="2 3">
    <name type="scientific">Teladorsagia circumcincta</name>
    <name type="common">Brown stomach worm</name>
    <name type="synonym">Ostertagia circumcincta</name>
    <dbReference type="NCBI Taxonomy" id="45464"/>
    <lineage>
        <taxon>Eukaryota</taxon>
        <taxon>Metazoa</taxon>
        <taxon>Ecdysozoa</taxon>
        <taxon>Nematoda</taxon>
        <taxon>Chromadorea</taxon>
        <taxon>Rhabditida</taxon>
        <taxon>Rhabditina</taxon>
        <taxon>Rhabditomorpha</taxon>
        <taxon>Strongyloidea</taxon>
        <taxon>Trichostrongylidae</taxon>
        <taxon>Teladorsagia</taxon>
    </lineage>
</organism>
<feature type="signal peptide" evidence="1">
    <location>
        <begin position="1"/>
        <end position="23"/>
    </location>
</feature>
<feature type="chain" id="PRO_5013896941" evidence="1">
    <location>
        <begin position="24"/>
        <end position="68"/>
    </location>
</feature>
<accession>A0A2G9UAD5</accession>
<dbReference type="EMBL" id="KZ347774">
    <property type="protein sequence ID" value="PIO67165.1"/>
    <property type="molecule type" value="Genomic_DNA"/>
</dbReference>
<evidence type="ECO:0000313" key="2">
    <source>
        <dbReference type="EMBL" id="PIO67165.1"/>
    </source>
</evidence>
<evidence type="ECO:0000313" key="3">
    <source>
        <dbReference type="Proteomes" id="UP000230423"/>
    </source>
</evidence>
<keyword evidence="3" id="KW-1185">Reference proteome</keyword>
<gene>
    <name evidence="2" type="ORF">TELCIR_11099</name>
</gene>
<keyword evidence="1" id="KW-0732">Signal</keyword>
<dbReference type="AlphaFoldDB" id="A0A2G9UAD5"/>
<proteinExistence type="predicted"/>
<dbReference type="Proteomes" id="UP000230423">
    <property type="component" value="Unassembled WGS sequence"/>
</dbReference>
<name>A0A2G9UAD5_TELCI</name>
<sequence length="68" mass="7865">MASTMRWLMLACLLVMCFVNAYGLKRRAKLLLFSEKTLKRIHFRLALPDRMNDSTIKSSSKNNTTKLS</sequence>
<reference evidence="2 3" key="1">
    <citation type="submission" date="2015-09" db="EMBL/GenBank/DDBJ databases">
        <title>Draft genome of the parasitic nematode Teladorsagia circumcincta isolate WARC Sus (inbred).</title>
        <authorList>
            <person name="Mitreva M."/>
        </authorList>
    </citation>
    <scope>NUCLEOTIDE SEQUENCE [LARGE SCALE GENOMIC DNA]</scope>
    <source>
        <strain evidence="2 3">S</strain>
    </source>
</reference>